<dbReference type="OrthoDB" id="9758724at2"/>
<comment type="caution">
    <text evidence="4">The sequence shown here is derived from an EMBL/GenBank/DDBJ whole genome shotgun (WGS) entry which is preliminary data.</text>
</comment>
<feature type="domain" description="Helix-hairpin-helix DNA-binding motif class 1" evidence="3">
    <location>
        <begin position="373"/>
        <end position="392"/>
    </location>
</feature>
<dbReference type="Proteomes" id="UP000008366">
    <property type="component" value="Unassembled WGS sequence"/>
</dbReference>
<evidence type="ECO:0000313" key="4">
    <source>
        <dbReference type="EMBL" id="GAB94308.1"/>
    </source>
</evidence>
<dbReference type="PANTHER" id="PTHR21180">
    <property type="entry name" value="ENDONUCLEASE/EXONUCLEASE/PHOSPHATASE FAMILY DOMAIN-CONTAINING PROTEIN 1"/>
    <property type="match status" value="1"/>
</dbReference>
<keyword evidence="4" id="KW-0238">DNA-binding</keyword>
<evidence type="ECO:0000256" key="1">
    <source>
        <dbReference type="SAM" id="MobiDB-lite"/>
    </source>
</evidence>
<feature type="region of interest" description="Disordered" evidence="1">
    <location>
        <begin position="190"/>
        <end position="264"/>
    </location>
</feature>
<feature type="compositionally biased region" description="Acidic residues" evidence="1">
    <location>
        <begin position="67"/>
        <end position="93"/>
    </location>
</feature>
<dbReference type="STRING" id="1184609.KILIM_004_01000"/>
<sequence length="425" mass="42414">MARSRTDGYRGDNGPWRGEASSSDEPRLRSLLGRRVSAGEPAPPPDRWSGAWEWQADLPGEPQDPTDVTEQETSEQEASEQEASEQEASDQEASDQGTAELGLLAWDSVEQDVPELEPIGPVVRHRVPREVTDPFVRPMQLPGTLRGARVRVSPLALLGVVVALCVVAGVVGVRVWLAQSSAQPVPVAALGGSAGASPAEDSPADGAAATITAPSVPGQPAPSAGAAHQVGSATATEQAPTAGQQTQSGFAGAPGDPGSPGVGPAGQIVVHVVGAVKKPGLVRLDAGARIGDAVRRCGGLSAAADPASVNLARAAADGEQVVVLAKGQARPPAAPGGTGGPAAPGPGGAGGSGGSGGSGGGAGQVDLNSADVAALDTLPGVGPVTAQKILDWRAQNGRFGSVDELAEVAGIGPKTLERLRPHVRV</sequence>
<dbReference type="Pfam" id="PF10531">
    <property type="entry name" value="SLBB"/>
    <property type="match status" value="1"/>
</dbReference>
<accession>K6VDR1</accession>
<dbReference type="PANTHER" id="PTHR21180:SF32">
    <property type="entry name" value="ENDONUCLEASE_EXONUCLEASE_PHOSPHATASE FAMILY DOMAIN-CONTAINING PROTEIN 1"/>
    <property type="match status" value="1"/>
</dbReference>
<dbReference type="GO" id="GO:0015627">
    <property type="term" value="C:type II protein secretion system complex"/>
    <property type="evidence" value="ECO:0007669"/>
    <property type="project" value="TreeGrafter"/>
</dbReference>
<protein>
    <submittedName>
        <fullName evidence="4">Putative DNA-binding protein</fullName>
    </submittedName>
</protein>
<dbReference type="SMART" id="SM00278">
    <property type="entry name" value="HhH1"/>
    <property type="match status" value="2"/>
</dbReference>
<organism evidence="4 5">
    <name type="scientific">Kineosphaera limosa NBRC 100340</name>
    <dbReference type="NCBI Taxonomy" id="1184609"/>
    <lineage>
        <taxon>Bacteria</taxon>
        <taxon>Bacillati</taxon>
        <taxon>Actinomycetota</taxon>
        <taxon>Actinomycetes</taxon>
        <taxon>Micrococcales</taxon>
        <taxon>Dermatophilaceae</taxon>
        <taxon>Kineosphaera</taxon>
    </lineage>
</organism>
<dbReference type="SUPFAM" id="SSF47781">
    <property type="entry name" value="RuvA domain 2-like"/>
    <property type="match status" value="1"/>
</dbReference>
<feature type="compositionally biased region" description="Low complexity" evidence="1">
    <location>
        <begin position="190"/>
        <end position="199"/>
    </location>
</feature>
<dbReference type="Gene3D" id="3.10.560.10">
    <property type="entry name" value="Outer membrane lipoprotein wza domain like"/>
    <property type="match status" value="1"/>
</dbReference>
<dbReference type="InterPro" id="IPR019554">
    <property type="entry name" value="Soluble_ligand-bd"/>
</dbReference>
<keyword evidence="2" id="KW-0472">Membrane</keyword>
<feature type="transmembrane region" description="Helical" evidence="2">
    <location>
        <begin position="155"/>
        <end position="177"/>
    </location>
</feature>
<dbReference type="eggNOG" id="COG1555">
    <property type="taxonomic scope" value="Bacteria"/>
</dbReference>
<dbReference type="AlphaFoldDB" id="K6VDR1"/>
<dbReference type="GO" id="GO:0006281">
    <property type="term" value="P:DNA repair"/>
    <property type="evidence" value="ECO:0007669"/>
    <property type="project" value="InterPro"/>
</dbReference>
<keyword evidence="2" id="KW-1133">Transmembrane helix</keyword>
<evidence type="ECO:0000313" key="5">
    <source>
        <dbReference type="Proteomes" id="UP000008366"/>
    </source>
</evidence>
<dbReference type="InterPro" id="IPR051675">
    <property type="entry name" value="Endo/Exo/Phosphatase_dom_1"/>
</dbReference>
<feature type="region of interest" description="Disordered" evidence="1">
    <location>
        <begin position="329"/>
        <end position="364"/>
    </location>
</feature>
<feature type="compositionally biased region" description="Polar residues" evidence="1">
    <location>
        <begin position="231"/>
        <end position="249"/>
    </location>
</feature>
<dbReference type="Gene3D" id="1.10.150.320">
    <property type="entry name" value="Photosystem II 12 kDa extrinsic protein"/>
    <property type="match status" value="1"/>
</dbReference>
<proteinExistence type="predicted"/>
<evidence type="ECO:0000259" key="3">
    <source>
        <dbReference type="SMART" id="SM00278"/>
    </source>
</evidence>
<gene>
    <name evidence="4" type="ORF">KILIM_004_01000</name>
</gene>
<feature type="domain" description="Helix-hairpin-helix DNA-binding motif class 1" evidence="3">
    <location>
        <begin position="403"/>
        <end position="422"/>
    </location>
</feature>
<feature type="compositionally biased region" description="Gly residues" evidence="1">
    <location>
        <begin position="336"/>
        <end position="363"/>
    </location>
</feature>
<feature type="region of interest" description="Disordered" evidence="1">
    <location>
        <begin position="1"/>
        <end position="96"/>
    </location>
</feature>
<dbReference type="Pfam" id="PF12836">
    <property type="entry name" value="HHH_3"/>
    <property type="match status" value="1"/>
</dbReference>
<dbReference type="GO" id="GO:0015628">
    <property type="term" value="P:protein secretion by the type II secretion system"/>
    <property type="evidence" value="ECO:0007669"/>
    <property type="project" value="TreeGrafter"/>
</dbReference>
<keyword evidence="5" id="KW-1185">Reference proteome</keyword>
<reference evidence="4 5" key="1">
    <citation type="submission" date="2012-08" db="EMBL/GenBank/DDBJ databases">
        <title>Whole genome shotgun sequence of Kineosphaera limosa NBRC 100340.</title>
        <authorList>
            <person name="Yoshida I."/>
            <person name="Isaki S."/>
            <person name="Hosoyama A."/>
            <person name="Tsuchikane K."/>
            <person name="Katsumata H."/>
            <person name="Ando Y."/>
            <person name="Ohji S."/>
            <person name="Hamada M."/>
            <person name="Tamura T."/>
            <person name="Yamazoe A."/>
            <person name="Yamazaki S."/>
            <person name="Fujita N."/>
        </authorList>
    </citation>
    <scope>NUCLEOTIDE SEQUENCE [LARGE SCALE GENOMIC DNA]</scope>
    <source>
        <strain evidence="4 5">NBRC 100340</strain>
    </source>
</reference>
<name>K6VDR1_9MICO</name>
<dbReference type="GO" id="GO:0003677">
    <property type="term" value="F:DNA binding"/>
    <property type="evidence" value="ECO:0007669"/>
    <property type="project" value="UniProtKB-KW"/>
</dbReference>
<dbReference type="EMBL" id="BAHD01000004">
    <property type="protein sequence ID" value="GAB94308.1"/>
    <property type="molecule type" value="Genomic_DNA"/>
</dbReference>
<dbReference type="InterPro" id="IPR003583">
    <property type="entry name" value="Hlx-hairpin-Hlx_DNA-bd_motif"/>
</dbReference>
<dbReference type="InterPro" id="IPR010994">
    <property type="entry name" value="RuvA_2-like"/>
</dbReference>
<keyword evidence="2" id="KW-0812">Transmembrane</keyword>
<dbReference type="RefSeq" id="WP_006590841.1">
    <property type="nucleotide sequence ID" value="NZ_BAHD01000004.1"/>
</dbReference>
<evidence type="ECO:0000256" key="2">
    <source>
        <dbReference type="SAM" id="Phobius"/>
    </source>
</evidence>
<feature type="compositionally biased region" description="Basic and acidic residues" evidence="1">
    <location>
        <begin position="1"/>
        <end position="10"/>
    </location>
</feature>